<organism evidence="9 10">
    <name type="scientific">Serinibacter arcticus</name>
    <dbReference type="NCBI Taxonomy" id="1655435"/>
    <lineage>
        <taxon>Bacteria</taxon>
        <taxon>Bacillati</taxon>
        <taxon>Actinomycetota</taxon>
        <taxon>Actinomycetes</taxon>
        <taxon>Micrococcales</taxon>
        <taxon>Beutenbergiaceae</taxon>
        <taxon>Serinibacter</taxon>
    </lineage>
</organism>
<feature type="domain" description="ABC3 transporter permease C-terminal" evidence="8">
    <location>
        <begin position="892"/>
        <end position="1014"/>
    </location>
</feature>
<gene>
    <name evidence="9" type="ORF">SERN_2722</name>
</gene>
<dbReference type="GO" id="GO:0022857">
    <property type="term" value="F:transmembrane transporter activity"/>
    <property type="evidence" value="ECO:0007669"/>
    <property type="project" value="TreeGrafter"/>
</dbReference>
<evidence type="ECO:0000256" key="1">
    <source>
        <dbReference type="ARBA" id="ARBA00004651"/>
    </source>
</evidence>
<keyword evidence="3 7" id="KW-0812">Transmembrane</keyword>
<evidence type="ECO:0000256" key="5">
    <source>
        <dbReference type="ARBA" id="ARBA00023136"/>
    </source>
</evidence>
<name>A0A4Z1E385_9MICO</name>
<keyword evidence="5 7" id="KW-0472">Membrane</keyword>
<feature type="transmembrane region" description="Helical" evidence="7">
    <location>
        <begin position="288"/>
        <end position="309"/>
    </location>
</feature>
<protein>
    <submittedName>
        <fullName evidence="9">Putative integral membrane protein</fullName>
    </submittedName>
</protein>
<dbReference type="InterPro" id="IPR050250">
    <property type="entry name" value="Macrolide_Exporter_MacB"/>
</dbReference>
<reference evidence="9 10" key="1">
    <citation type="submission" date="2018-11" db="EMBL/GenBank/DDBJ databases">
        <title>Complete genome sequencing of the Actinobacteria Serinibacter sp. K3-2.</title>
        <authorList>
            <person name="Rakitin A.L."/>
            <person name="Beletsky A.V."/>
            <person name="Mardanov A.V."/>
            <person name="Ravin N.V."/>
            <person name="Gromova A.S."/>
            <person name="Filippova S.N."/>
            <person name="Gal'Chenko V.F."/>
        </authorList>
    </citation>
    <scope>NUCLEOTIDE SEQUENCE [LARGE SCALE GENOMIC DNA]</scope>
    <source>
        <strain evidence="9 10">K3-2</strain>
    </source>
</reference>
<dbReference type="PANTHER" id="PTHR30572">
    <property type="entry name" value="MEMBRANE COMPONENT OF TRANSPORTER-RELATED"/>
    <property type="match status" value="1"/>
</dbReference>
<comment type="similarity">
    <text evidence="6">Belongs to the ABC-4 integral membrane protein family.</text>
</comment>
<dbReference type="InterPro" id="IPR003838">
    <property type="entry name" value="ABC3_permease_C"/>
</dbReference>
<dbReference type="AlphaFoldDB" id="A0A4Z1E385"/>
<feature type="transmembrane region" description="Helical" evidence="7">
    <location>
        <begin position="889"/>
        <end position="909"/>
    </location>
</feature>
<feature type="transmembrane region" description="Helical" evidence="7">
    <location>
        <begin position="448"/>
        <end position="478"/>
    </location>
</feature>
<evidence type="ECO:0000313" key="9">
    <source>
        <dbReference type="EMBL" id="TGO04131.1"/>
    </source>
</evidence>
<evidence type="ECO:0000259" key="8">
    <source>
        <dbReference type="Pfam" id="PF02687"/>
    </source>
</evidence>
<dbReference type="EMBL" id="RHPJ01000004">
    <property type="protein sequence ID" value="TGO04131.1"/>
    <property type="molecule type" value="Genomic_DNA"/>
</dbReference>
<evidence type="ECO:0000256" key="3">
    <source>
        <dbReference type="ARBA" id="ARBA00022692"/>
    </source>
</evidence>
<feature type="transmembrane region" description="Helical" evidence="7">
    <location>
        <begin position="409"/>
        <end position="428"/>
    </location>
</feature>
<comment type="caution">
    <text evidence="9">The sequence shown here is derived from an EMBL/GenBank/DDBJ whole genome shotgun (WGS) entry which is preliminary data.</text>
</comment>
<proteinExistence type="inferred from homology"/>
<comment type="subcellular location">
    <subcellularLocation>
        <location evidence="1">Cell membrane</location>
        <topology evidence="1">Multi-pass membrane protein</topology>
    </subcellularLocation>
</comment>
<feature type="transmembrane region" description="Helical" evidence="7">
    <location>
        <begin position="332"/>
        <end position="355"/>
    </location>
</feature>
<dbReference type="Proteomes" id="UP000297318">
    <property type="component" value="Unassembled WGS sequence"/>
</dbReference>
<accession>A0A4Z1E385</accession>
<feature type="transmembrane region" description="Helical" evidence="7">
    <location>
        <begin position="499"/>
        <end position="522"/>
    </location>
</feature>
<feature type="transmembrane region" description="Helical" evidence="7">
    <location>
        <begin position="984"/>
        <end position="1006"/>
    </location>
</feature>
<feature type="transmembrane region" description="Helical" evidence="7">
    <location>
        <begin position="941"/>
        <end position="964"/>
    </location>
</feature>
<keyword evidence="4 7" id="KW-1133">Transmembrane helix</keyword>
<sequence length="1025" mass="101636">MRFAWQRSRARVAMLAALAALVALVTATLLASFSFVGDRSAAVSAVELQSADGPAGALVLQTRLGADPAAQADAFQALLRREAGDAVAPVTTLVGEPLTLTSPDEAFPTGRTSLVQVDWLVEHADLVAGSWAEDAAAPGDGRVAGTLPESAAAELGVAVGDVLLLGRDADTVVEVVGVWTPRVPSDPRWAGFASADVSGSAAAAGPVVVTDVAVAGGRPFVRWSVLGSGAPLDLAALTRAADGVARLPDVLAADEDLAPQGVTSAGLLGATLAELRVAAEAARTVCGVALVLLGVVGAATVSQVARLLAQARSGETAILAARGAAPTHLRRLVWGEAAGVAIVGTVVGAALAIALGAAMRTAAAVTAGWLLAVVLLTAAWALVLGVPGAGALRDAQGARTADRSGRGRALARSGVAVLLLLAAGTSLWRYTTTFAGPPADRTATDQAIAVVAPGLLTLALAVLALLALVPVWGLLEAVAGRARRLTTTLALRSVARRRAVLSVPLLLLVVAVATSVVGAGYAGSTATARALVEDTRVGADARVAPSGGAVVTAVRSGRGTADVLAVDGVEAAALVRTVDGRAGELDVAVEALPADGARAVLRGGTVPAGELADAIAVAPGVAVPAGAAVVSARLTGNDAAVSFAPELLPDALTGTLESVLWLVDDGGRVLRLEGVPAPVTGVDTTVAITADVPEGAWTLLGVDVAASGPGLAPWRGLLDVVLDGVEVGGAPLQLEWSHLDAAGLVGSGVRASGGSIDSPGARFTPPVPDRLPVVVTTALADRLAVRVGDGVALTLGGADVDVEVAAVADLLPGALDAPAALVDLVALQRTDALQRRPVSDADEIWVALADGAAAADAVPALRALVRDGGGIVTASGTGASAGTAVAQPVFLAVAAVATLLAAVGTLAAVDVLTRTRRGEVVALRAIGVPGRVQGRSRLLETLVLGAAALPAGLVVGGVVASLTMPTLVRLSVVGLADDTSPLRLAWPALGAGLLLAVAGVVAAAVLSAGRVRRQHADTEHREETR</sequence>
<evidence type="ECO:0000313" key="10">
    <source>
        <dbReference type="Proteomes" id="UP000297318"/>
    </source>
</evidence>
<evidence type="ECO:0000256" key="2">
    <source>
        <dbReference type="ARBA" id="ARBA00022475"/>
    </source>
</evidence>
<dbReference type="GO" id="GO:0005886">
    <property type="term" value="C:plasma membrane"/>
    <property type="evidence" value="ECO:0007669"/>
    <property type="project" value="UniProtKB-SubCell"/>
</dbReference>
<feature type="transmembrane region" description="Helical" evidence="7">
    <location>
        <begin position="367"/>
        <end position="389"/>
    </location>
</feature>
<evidence type="ECO:0000256" key="4">
    <source>
        <dbReference type="ARBA" id="ARBA00022989"/>
    </source>
</evidence>
<evidence type="ECO:0000256" key="6">
    <source>
        <dbReference type="ARBA" id="ARBA00038076"/>
    </source>
</evidence>
<keyword evidence="10" id="KW-1185">Reference proteome</keyword>
<dbReference type="Pfam" id="PF02687">
    <property type="entry name" value="FtsX"/>
    <property type="match status" value="1"/>
</dbReference>
<dbReference type="PANTHER" id="PTHR30572:SF4">
    <property type="entry name" value="ABC TRANSPORTER PERMEASE YTRF"/>
    <property type="match status" value="1"/>
</dbReference>
<keyword evidence="2" id="KW-1003">Cell membrane</keyword>
<evidence type="ECO:0000256" key="7">
    <source>
        <dbReference type="SAM" id="Phobius"/>
    </source>
</evidence>